<keyword evidence="2" id="KW-1185">Reference proteome</keyword>
<gene>
    <name evidence="1" type="ORF">ACFO5Q_12620</name>
</gene>
<reference evidence="2" key="1">
    <citation type="journal article" date="2019" name="Int. J. Syst. Evol. Microbiol.">
        <title>The Global Catalogue of Microorganisms (GCM) 10K type strain sequencing project: providing services to taxonomists for standard genome sequencing and annotation.</title>
        <authorList>
            <consortium name="The Broad Institute Genomics Platform"/>
            <consortium name="The Broad Institute Genome Sequencing Center for Infectious Disease"/>
            <person name="Wu L."/>
            <person name="Ma J."/>
        </authorList>
    </citation>
    <scope>NUCLEOTIDE SEQUENCE [LARGE SCALE GENOMIC DNA]</scope>
    <source>
        <strain evidence="2">CGMCC 1.15304</strain>
    </source>
</reference>
<sequence>MSKNKTLERMVDYVRGLRRHAEGRRAVHVKMSALEREFRQEHYRLFAASALRGLVTKFGATIFSLPNADIVLVVKEASVDDIDPPLNNIRRKLKKSAVVARLDPVQGASDDFVTWFDLEKDYEGFKTYVERLSTALEAGAAFRDDLEEAIKAPPGKKLEIKKPQSSEGPPMKPPARYVRMMPIDAPAHTFEDRELDPELLLAITKALQGADVAGQLRKQHVMAIIGEGEMMPVLVHKWIPRHLLYEVLLKGRVLGSNRWLDGYLEDYIAKRVLASTPSMANEDSLASSIRVTSAAVLSDSFDLFDSSIGGAPRSKVVLEFGAVDIIANPVVYSAASEKVLGLGYRISIADLHPLSFLAIEYDKLNGTFVKLVKPEGPVGKWLTEETETAIHRKVDRVGQARVILDACHEPADIDLGHLMGITLFQGQAVAPLVELQPDELA</sequence>
<accession>A0ABV8UCW2</accession>
<evidence type="ECO:0000313" key="2">
    <source>
        <dbReference type="Proteomes" id="UP001595776"/>
    </source>
</evidence>
<name>A0ABV8UCW2_9PROT</name>
<evidence type="ECO:0000313" key="1">
    <source>
        <dbReference type="EMBL" id="MFC4348689.1"/>
    </source>
</evidence>
<protein>
    <recommendedName>
        <fullName evidence="3">EAL domain-containing protein</fullName>
    </recommendedName>
</protein>
<dbReference type="EMBL" id="JBHSCR010000014">
    <property type="protein sequence ID" value="MFC4348689.1"/>
    <property type="molecule type" value="Genomic_DNA"/>
</dbReference>
<dbReference type="Proteomes" id="UP001595776">
    <property type="component" value="Unassembled WGS sequence"/>
</dbReference>
<dbReference type="RefSeq" id="WP_156431834.1">
    <property type="nucleotide sequence ID" value="NZ_JBHSCR010000014.1"/>
</dbReference>
<organism evidence="1 2">
    <name type="scientific">Kordiimonas lipolytica</name>
    <dbReference type="NCBI Taxonomy" id="1662421"/>
    <lineage>
        <taxon>Bacteria</taxon>
        <taxon>Pseudomonadati</taxon>
        <taxon>Pseudomonadota</taxon>
        <taxon>Alphaproteobacteria</taxon>
        <taxon>Kordiimonadales</taxon>
        <taxon>Kordiimonadaceae</taxon>
        <taxon>Kordiimonas</taxon>
    </lineage>
</organism>
<proteinExistence type="predicted"/>
<evidence type="ECO:0008006" key="3">
    <source>
        <dbReference type="Google" id="ProtNLM"/>
    </source>
</evidence>
<comment type="caution">
    <text evidence="1">The sequence shown here is derived from an EMBL/GenBank/DDBJ whole genome shotgun (WGS) entry which is preliminary data.</text>
</comment>